<protein>
    <recommendedName>
        <fullName evidence="4">Citrate lyase acyl carrier protein</fullName>
    </recommendedName>
    <alternativeName>
        <fullName evidence="4">Citrate lyase gamma chain</fullName>
    </alternativeName>
</protein>
<name>A0ABV5WI59_9BACI</name>
<dbReference type="NCBIfam" id="NF009726">
    <property type="entry name" value="PRK13253.1"/>
    <property type="match status" value="1"/>
</dbReference>
<comment type="caution">
    <text evidence="5">The sequence shown here is derived from an EMBL/GenBank/DDBJ whole genome shotgun (WGS) entry which is preliminary data.</text>
</comment>
<evidence type="ECO:0000313" key="5">
    <source>
        <dbReference type="EMBL" id="MFB9760292.1"/>
    </source>
</evidence>
<comment type="subcellular location">
    <subcellularLocation>
        <location evidence="1 4">Cytoplasm</location>
    </subcellularLocation>
</comment>
<evidence type="ECO:0000256" key="1">
    <source>
        <dbReference type="ARBA" id="ARBA00004496"/>
    </source>
</evidence>
<dbReference type="PIRSF" id="PIRSF002736">
    <property type="entry name" value="Citrt_lyas_gamma"/>
    <property type="match status" value="1"/>
</dbReference>
<accession>A0ABV5WI59</accession>
<sequence>MEIKHTAMAGTLESSDITVEIKPNPENEIGIILESSVEKQFGNQIKKVITDTLKEMNIQSAIVRANDKGALDCVVKARVQAAILRAIDETHFKWEVEN</sequence>
<gene>
    <name evidence="4 5" type="primary">citD</name>
    <name evidence="5" type="ORF">ACFFMS_18190</name>
</gene>
<dbReference type="NCBIfam" id="TIGR01608">
    <property type="entry name" value="citD"/>
    <property type="match status" value="1"/>
</dbReference>
<dbReference type="GO" id="GO:0008815">
    <property type="term" value="F:citrate (pro-3S)-lyase activity"/>
    <property type="evidence" value="ECO:0007669"/>
    <property type="project" value="UniProtKB-EC"/>
</dbReference>
<keyword evidence="6" id="KW-1185">Reference proteome</keyword>
<evidence type="ECO:0000256" key="4">
    <source>
        <dbReference type="HAMAP-Rule" id="MF_00805"/>
    </source>
</evidence>
<comment type="similarity">
    <text evidence="4">Belongs to the CitD family.</text>
</comment>
<dbReference type="Pfam" id="PF06857">
    <property type="entry name" value="ACP"/>
    <property type="match status" value="1"/>
</dbReference>
<dbReference type="InterPro" id="IPR023439">
    <property type="entry name" value="Mal_deCO2ase/Cit_lyase_ACP"/>
</dbReference>
<evidence type="ECO:0000256" key="2">
    <source>
        <dbReference type="ARBA" id="ARBA00022490"/>
    </source>
</evidence>
<dbReference type="InterPro" id="IPR006495">
    <property type="entry name" value="CitD"/>
</dbReference>
<evidence type="ECO:0000313" key="6">
    <source>
        <dbReference type="Proteomes" id="UP001589609"/>
    </source>
</evidence>
<feature type="modified residue" description="O-(phosphoribosyl dephospho-coenzyme A)serine" evidence="4">
    <location>
        <position position="14"/>
    </location>
</feature>
<dbReference type="EMBL" id="JBHMAF010000120">
    <property type="protein sequence ID" value="MFB9760292.1"/>
    <property type="molecule type" value="Genomic_DNA"/>
</dbReference>
<keyword evidence="5" id="KW-0456">Lyase</keyword>
<reference evidence="5 6" key="1">
    <citation type="submission" date="2024-09" db="EMBL/GenBank/DDBJ databases">
        <authorList>
            <person name="Sun Q."/>
            <person name="Mori K."/>
        </authorList>
    </citation>
    <scope>NUCLEOTIDE SEQUENCE [LARGE SCALE GENOMIC DNA]</scope>
    <source>
        <strain evidence="5 6">JCM 11201</strain>
    </source>
</reference>
<dbReference type="HAMAP" id="MF_00805">
    <property type="entry name" value="CitD"/>
    <property type="match status" value="1"/>
</dbReference>
<keyword evidence="2 4" id="KW-0963">Cytoplasm</keyword>
<comment type="function">
    <text evidence="4">Covalent carrier of the coenzyme of citrate lyase.</text>
</comment>
<dbReference type="Proteomes" id="UP001589609">
    <property type="component" value="Unassembled WGS sequence"/>
</dbReference>
<comment type="subunit">
    <text evidence="4">Oligomer with a subunit composition of (alpha,beta,gamma)6.</text>
</comment>
<keyword evidence="3 4" id="KW-0597">Phosphoprotein</keyword>
<organism evidence="5 6">
    <name type="scientific">Ectobacillus funiculus</name>
    <dbReference type="NCBI Taxonomy" id="137993"/>
    <lineage>
        <taxon>Bacteria</taxon>
        <taxon>Bacillati</taxon>
        <taxon>Bacillota</taxon>
        <taxon>Bacilli</taxon>
        <taxon>Bacillales</taxon>
        <taxon>Bacillaceae</taxon>
        <taxon>Ectobacillus</taxon>
    </lineage>
</organism>
<evidence type="ECO:0000256" key="3">
    <source>
        <dbReference type="ARBA" id="ARBA00022553"/>
    </source>
</evidence>
<dbReference type="RefSeq" id="WP_379950612.1">
    <property type="nucleotide sequence ID" value="NZ_JBHMAF010000120.1"/>
</dbReference>
<proteinExistence type="inferred from homology"/>